<comment type="catalytic activity">
    <reaction evidence="7">
        <text>3,5-bis(diphospho)-1D-myo-inositol 1,2,4,6-tetrakisphosphate + H2O = 3-diphospho-1D-myo-inositol 1,2,4,5,6-pentakisphosphate + phosphate + 2 H(+)</text>
        <dbReference type="Rhea" id="RHEA:56312"/>
        <dbReference type="ChEBI" id="CHEBI:15377"/>
        <dbReference type="ChEBI" id="CHEBI:15378"/>
        <dbReference type="ChEBI" id="CHEBI:43474"/>
        <dbReference type="ChEBI" id="CHEBI:140372"/>
        <dbReference type="ChEBI" id="CHEBI:140374"/>
        <dbReference type="EC" id="3.6.1.52"/>
    </reaction>
    <physiologicalReaction direction="left-to-right" evidence="7">
        <dbReference type="Rhea" id="RHEA:56313"/>
    </physiologicalReaction>
</comment>
<feature type="region of interest" description="Disordered" evidence="10">
    <location>
        <begin position="27"/>
        <end position="52"/>
    </location>
</feature>
<comment type="catalytic activity">
    <reaction evidence="6">
        <text>5-diphospho-1D-myo-inositol 1,2,3,4,6-pentakisphosphate + H2O = 1D-myo-inositol hexakisphosphate + phosphate + H(+)</text>
        <dbReference type="Rhea" id="RHEA:22384"/>
        <dbReference type="ChEBI" id="CHEBI:15377"/>
        <dbReference type="ChEBI" id="CHEBI:15378"/>
        <dbReference type="ChEBI" id="CHEBI:43474"/>
        <dbReference type="ChEBI" id="CHEBI:58130"/>
        <dbReference type="ChEBI" id="CHEBI:58628"/>
        <dbReference type="EC" id="3.6.1.52"/>
    </reaction>
    <physiologicalReaction direction="left-to-right" evidence="6">
        <dbReference type="Rhea" id="RHEA:22385"/>
    </physiologicalReaction>
</comment>
<dbReference type="InterPro" id="IPR020422">
    <property type="entry name" value="TYR_PHOSPHATASE_DUAL_dom"/>
</dbReference>
<dbReference type="Pfam" id="PF03162">
    <property type="entry name" value="Y_phosphatase2"/>
    <property type="match status" value="1"/>
</dbReference>
<reference evidence="12 13" key="1">
    <citation type="submission" date="2015-01" db="EMBL/GenBank/DDBJ databases">
        <title>The Genome Sequence of Exophiala mesophila CBS40295.</title>
        <authorList>
            <consortium name="The Broad Institute Genomics Platform"/>
            <person name="Cuomo C."/>
            <person name="de Hoog S."/>
            <person name="Gorbushina A."/>
            <person name="Stielow B."/>
            <person name="Teixiera M."/>
            <person name="Abouelleil A."/>
            <person name="Chapman S.B."/>
            <person name="Priest M."/>
            <person name="Young S.K."/>
            <person name="Wortman J."/>
            <person name="Nusbaum C."/>
            <person name="Birren B."/>
        </authorList>
    </citation>
    <scope>NUCLEOTIDE SEQUENCE [LARGE SCALE GENOMIC DNA]</scope>
    <source>
        <strain evidence="12 13">CBS 40295</strain>
    </source>
</reference>
<evidence type="ECO:0000256" key="6">
    <source>
        <dbReference type="ARBA" id="ARBA00047342"/>
    </source>
</evidence>
<sequence length="268" mass="30462">MDEQCSAKMPDQWVDTDGLEAKFSQLETNSDSNSNTIRLDKSQPPTPDGSGRPVNFAVIAPGLYRSSYPLYAHFENLQDLELKTIVTLVPQPLPLEYSNFISSNGIIHHQIPILANKDPDVFSSQESVIQVLKLMLDPSNYPMLIHCNKGKHRTGCMTACFRKVTGWTHEACVEEYEYYSKPKDRPLDKVFIQNFDASSLKSLAFERGYVGGVYRQPVSASTKSSIYTSNTLETTNTSESEYSLNDYQERVKRENDAFLESSRLWNYR</sequence>
<gene>
    <name evidence="12" type="ORF">PV10_05313</name>
</gene>
<dbReference type="InterPro" id="IPR004861">
    <property type="entry name" value="Siw14-like"/>
</dbReference>
<comment type="subcellular location">
    <subcellularLocation>
        <location evidence="1">Cytoplasm</location>
    </subcellularLocation>
</comment>
<keyword evidence="4" id="KW-0378">Hydrolase</keyword>
<organism evidence="12 13">
    <name type="scientific">Exophiala mesophila</name>
    <name type="common">Black yeast-like fungus</name>
    <dbReference type="NCBI Taxonomy" id="212818"/>
    <lineage>
        <taxon>Eukaryota</taxon>
        <taxon>Fungi</taxon>
        <taxon>Dikarya</taxon>
        <taxon>Ascomycota</taxon>
        <taxon>Pezizomycotina</taxon>
        <taxon>Eurotiomycetes</taxon>
        <taxon>Chaetothyriomycetidae</taxon>
        <taxon>Chaetothyriales</taxon>
        <taxon>Herpotrichiellaceae</taxon>
        <taxon>Exophiala</taxon>
    </lineage>
</organism>
<evidence type="ECO:0000256" key="3">
    <source>
        <dbReference type="ARBA" id="ARBA00022490"/>
    </source>
</evidence>
<dbReference type="Proteomes" id="UP000054302">
    <property type="component" value="Unassembled WGS sequence"/>
</dbReference>
<evidence type="ECO:0000256" key="4">
    <source>
        <dbReference type="ARBA" id="ARBA00022801"/>
    </source>
</evidence>
<dbReference type="HOGENOM" id="CLU_1094289_0_0_1"/>
<evidence type="ECO:0000256" key="2">
    <source>
        <dbReference type="ARBA" id="ARBA00012527"/>
    </source>
</evidence>
<dbReference type="GO" id="GO:0016791">
    <property type="term" value="F:phosphatase activity"/>
    <property type="evidence" value="ECO:0007669"/>
    <property type="project" value="InterPro"/>
</dbReference>
<evidence type="ECO:0000256" key="9">
    <source>
        <dbReference type="ARBA" id="ARBA00048424"/>
    </source>
</evidence>
<comment type="catalytic activity">
    <reaction evidence="9">
        <text>6-diphospho-1D-myo-inositol pentakisphosphate + H2O = 1D-myo-inositol hexakisphosphate + phosphate + H(+)</text>
        <dbReference type="Rhea" id="RHEA:79703"/>
        <dbReference type="ChEBI" id="CHEBI:15377"/>
        <dbReference type="ChEBI" id="CHEBI:15378"/>
        <dbReference type="ChEBI" id="CHEBI:43474"/>
        <dbReference type="ChEBI" id="CHEBI:58130"/>
        <dbReference type="ChEBI" id="CHEBI:230534"/>
        <dbReference type="EC" id="3.6.1.52"/>
    </reaction>
    <physiologicalReaction direction="left-to-right" evidence="9">
        <dbReference type="Rhea" id="RHEA:79704"/>
    </physiologicalReaction>
</comment>
<protein>
    <recommendedName>
        <fullName evidence="2">diphosphoinositol-polyphosphate diphosphatase</fullName>
        <ecNumber evidence="2">3.6.1.52</ecNumber>
    </recommendedName>
</protein>
<feature type="compositionally biased region" description="Polar residues" evidence="10">
    <location>
        <begin position="27"/>
        <end position="37"/>
    </location>
</feature>
<dbReference type="PANTHER" id="PTHR31126:SF48">
    <property type="entry name" value="INOSITOL PHOSPHATASE SIW14"/>
    <property type="match status" value="1"/>
</dbReference>
<keyword evidence="13" id="KW-1185">Reference proteome</keyword>
<evidence type="ECO:0000313" key="13">
    <source>
        <dbReference type="Proteomes" id="UP000054302"/>
    </source>
</evidence>
<evidence type="ECO:0000256" key="1">
    <source>
        <dbReference type="ARBA" id="ARBA00004496"/>
    </source>
</evidence>
<dbReference type="FunFam" id="3.90.190.10:FF:000035">
    <property type="entry name" value="Tyrosine phosphatase, putative"/>
    <property type="match status" value="1"/>
</dbReference>
<dbReference type="OMA" id="EYPEQNM"/>
<accession>A0A0D1Z9I8</accession>
<keyword evidence="3" id="KW-0963">Cytoplasm</keyword>
<dbReference type="InterPro" id="IPR020428">
    <property type="entry name" value="PFA-DSPs"/>
</dbReference>
<evidence type="ECO:0000256" key="8">
    <source>
        <dbReference type="ARBA" id="ARBA00047927"/>
    </source>
</evidence>
<dbReference type="SUPFAM" id="SSF52799">
    <property type="entry name" value="(Phosphotyrosine protein) phosphatases II"/>
    <property type="match status" value="1"/>
</dbReference>
<evidence type="ECO:0000256" key="5">
    <source>
        <dbReference type="ARBA" id="ARBA00044949"/>
    </source>
</evidence>
<dbReference type="PROSITE" id="PS50054">
    <property type="entry name" value="TYR_PHOSPHATASE_DUAL"/>
    <property type="match status" value="1"/>
</dbReference>
<dbReference type="GO" id="GO:0052840">
    <property type="term" value="F:inositol diphosphate tetrakisphosphate diphosphatase activity"/>
    <property type="evidence" value="ECO:0007669"/>
    <property type="project" value="TreeGrafter"/>
</dbReference>
<proteinExistence type="inferred from homology"/>
<comment type="catalytic activity">
    <reaction evidence="8">
        <text>1,5-bis(diphospho)-1D-myo-inositol 2,3,4,6-tetrakisphosphate + H2O = 1-diphospho-1D-myo-inositol 2,3,4,5,6-pentakisphosphate + phosphate + 2 H(+)</text>
        <dbReference type="Rhea" id="RHEA:79699"/>
        <dbReference type="ChEBI" id="CHEBI:15377"/>
        <dbReference type="ChEBI" id="CHEBI:15378"/>
        <dbReference type="ChEBI" id="CHEBI:43474"/>
        <dbReference type="ChEBI" id="CHEBI:74946"/>
        <dbReference type="ChEBI" id="CHEBI:77983"/>
        <dbReference type="EC" id="3.6.1.52"/>
    </reaction>
    <physiologicalReaction direction="left-to-right" evidence="8">
        <dbReference type="Rhea" id="RHEA:79700"/>
    </physiologicalReaction>
</comment>
<dbReference type="EC" id="3.6.1.52" evidence="2"/>
<evidence type="ECO:0000259" key="11">
    <source>
        <dbReference type="PROSITE" id="PS50054"/>
    </source>
</evidence>
<evidence type="ECO:0000256" key="10">
    <source>
        <dbReference type="SAM" id="MobiDB-lite"/>
    </source>
</evidence>
<dbReference type="EMBL" id="KN847523">
    <property type="protein sequence ID" value="KIV90684.1"/>
    <property type="molecule type" value="Genomic_DNA"/>
</dbReference>
<dbReference type="PANTHER" id="PTHR31126">
    <property type="entry name" value="TYROSINE-PROTEIN PHOSPHATASE"/>
    <property type="match status" value="1"/>
</dbReference>
<dbReference type="GeneID" id="27323158"/>
<dbReference type="VEuPathDB" id="FungiDB:PV10_05313"/>
<evidence type="ECO:0000313" key="12">
    <source>
        <dbReference type="EMBL" id="KIV90684.1"/>
    </source>
</evidence>
<evidence type="ECO:0000256" key="7">
    <source>
        <dbReference type="ARBA" id="ARBA00047562"/>
    </source>
</evidence>
<dbReference type="InterPro" id="IPR029021">
    <property type="entry name" value="Prot-tyrosine_phosphatase-like"/>
</dbReference>
<comment type="similarity">
    <text evidence="5">Belongs to the protein-tyrosine phosphatase family. Atypical dual-specificity phosphatase Siw14-like subfamily.</text>
</comment>
<dbReference type="OrthoDB" id="6375174at2759"/>
<name>A0A0D1Z9I8_EXOME</name>
<dbReference type="STRING" id="212818.A0A0D1Z9I8"/>
<dbReference type="RefSeq" id="XP_016222258.1">
    <property type="nucleotide sequence ID" value="XM_016369965.1"/>
</dbReference>
<dbReference type="PRINTS" id="PR01911">
    <property type="entry name" value="PFDSPHPHTASE"/>
</dbReference>
<dbReference type="Gene3D" id="3.90.190.10">
    <property type="entry name" value="Protein tyrosine phosphatase superfamily"/>
    <property type="match status" value="1"/>
</dbReference>
<dbReference type="AlphaFoldDB" id="A0A0D1Z9I8"/>
<dbReference type="GO" id="GO:0005737">
    <property type="term" value="C:cytoplasm"/>
    <property type="evidence" value="ECO:0007669"/>
    <property type="project" value="UniProtKB-SubCell"/>
</dbReference>
<dbReference type="InterPro" id="IPR016130">
    <property type="entry name" value="Tyr_Pase_AS"/>
</dbReference>
<dbReference type="PROSITE" id="PS00383">
    <property type="entry name" value="TYR_PHOSPHATASE_1"/>
    <property type="match status" value="1"/>
</dbReference>
<feature type="domain" description="Tyrosine-protein phosphatase" evidence="11">
    <location>
        <begin position="55"/>
        <end position="204"/>
    </location>
</feature>